<dbReference type="InterPro" id="IPR006016">
    <property type="entry name" value="UspA"/>
</dbReference>
<evidence type="ECO:0000256" key="1">
    <source>
        <dbReference type="ARBA" id="ARBA00008791"/>
    </source>
</evidence>
<organism evidence="3 4">
    <name type="scientific">Devosia salina</name>
    <dbReference type="NCBI Taxonomy" id="2860336"/>
    <lineage>
        <taxon>Bacteria</taxon>
        <taxon>Pseudomonadati</taxon>
        <taxon>Pseudomonadota</taxon>
        <taxon>Alphaproteobacteria</taxon>
        <taxon>Hyphomicrobiales</taxon>
        <taxon>Devosiaceae</taxon>
        <taxon>Devosia</taxon>
    </lineage>
</organism>
<protein>
    <submittedName>
        <fullName evidence="3">Universal stress protein</fullName>
    </submittedName>
</protein>
<proteinExistence type="inferred from homology"/>
<dbReference type="InterPro" id="IPR006015">
    <property type="entry name" value="Universal_stress_UspA"/>
</dbReference>
<dbReference type="SUPFAM" id="SSF52402">
    <property type="entry name" value="Adenine nucleotide alpha hydrolases-like"/>
    <property type="match status" value="2"/>
</dbReference>
<name>A0ABX8WHR5_9HYPH</name>
<evidence type="ECO:0000313" key="4">
    <source>
        <dbReference type="Proteomes" id="UP000825799"/>
    </source>
</evidence>
<dbReference type="CDD" id="cd00293">
    <property type="entry name" value="USP-like"/>
    <property type="match status" value="1"/>
</dbReference>
<evidence type="ECO:0000259" key="2">
    <source>
        <dbReference type="Pfam" id="PF00582"/>
    </source>
</evidence>
<sequence length="274" mass="30008">MIKDIVVHLTGSSEDKFRLDCAEKLAGRFDAHLTGLLVHIEPEIVAMPEAGYADVLQSLVAEALEKTEQRRAILAKRFSEMVVPGDLRVVSGLRGTVGDELAAEARTSDLFVGTRPYGDPDRGHRIEEGVLFKSGRPCVLLPPEQVVPFDFETVLVAWKNTRESARAVRDAIPFLQKARTVTVVLSTGEPDEERRASSGADIARYLSRHGVTCEVRELSGWHAAQDALLNEIEATQAQLVVAGAFGHSRLQERLLGGVTRALLERCPVPVLVSR</sequence>
<gene>
    <name evidence="3" type="ORF">K1X15_07110</name>
</gene>
<reference evidence="3 4" key="1">
    <citation type="submission" date="2021-08" db="EMBL/GenBank/DDBJ databases">
        <title>Devosia salina sp. nov., isolated from the South China Sea sediment.</title>
        <authorList>
            <person name="Zhou Z."/>
        </authorList>
    </citation>
    <scope>NUCLEOTIDE SEQUENCE [LARGE SCALE GENOMIC DNA]</scope>
    <source>
        <strain evidence="3 4">SCS-3</strain>
    </source>
</reference>
<evidence type="ECO:0000313" key="3">
    <source>
        <dbReference type="EMBL" id="QYO78313.1"/>
    </source>
</evidence>
<feature type="domain" description="UspA" evidence="2">
    <location>
        <begin position="151"/>
        <end position="274"/>
    </location>
</feature>
<dbReference type="PANTHER" id="PTHR46268:SF15">
    <property type="entry name" value="UNIVERSAL STRESS PROTEIN HP_0031"/>
    <property type="match status" value="1"/>
</dbReference>
<comment type="similarity">
    <text evidence="1">Belongs to the universal stress protein A family.</text>
</comment>
<dbReference type="EMBL" id="CP080590">
    <property type="protein sequence ID" value="QYO78313.1"/>
    <property type="molecule type" value="Genomic_DNA"/>
</dbReference>
<dbReference type="Proteomes" id="UP000825799">
    <property type="component" value="Chromosome"/>
</dbReference>
<keyword evidence="4" id="KW-1185">Reference proteome</keyword>
<dbReference type="PANTHER" id="PTHR46268">
    <property type="entry name" value="STRESS RESPONSE PROTEIN NHAX"/>
    <property type="match status" value="1"/>
</dbReference>
<dbReference type="RefSeq" id="WP_220306792.1">
    <property type="nucleotide sequence ID" value="NZ_CP080590.1"/>
</dbReference>
<dbReference type="Pfam" id="PF00582">
    <property type="entry name" value="Usp"/>
    <property type="match status" value="1"/>
</dbReference>
<accession>A0ABX8WHR5</accession>
<dbReference type="PRINTS" id="PR01438">
    <property type="entry name" value="UNVRSLSTRESS"/>
</dbReference>
<dbReference type="Gene3D" id="3.40.50.12370">
    <property type="match status" value="1"/>
</dbReference>